<gene>
    <name evidence="2" type="ORF">KI387_026661</name>
</gene>
<feature type="non-terminal residue" evidence="2">
    <location>
        <position position="1"/>
    </location>
</feature>
<evidence type="ECO:0000256" key="1">
    <source>
        <dbReference type="SAM" id="MobiDB-lite"/>
    </source>
</evidence>
<name>A0AA38FW76_TAXCH</name>
<feature type="non-terminal residue" evidence="2">
    <location>
        <position position="64"/>
    </location>
</feature>
<accession>A0AA38FW76</accession>
<evidence type="ECO:0000313" key="2">
    <source>
        <dbReference type="EMBL" id="KAH9311626.1"/>
    </source>
</evidence>
<feature type="region of interest" description="Disordered" evidence="1">
    <location>
        <begin position="1"/>
        <end position="25"/>
    </location>
</feature>
<comment type="caution">
    <text evidence="2">The sequence shown here is derived from an EMBL/GenBank/DDBJ whole genome shotgun (WGS) entry which is preliminary data.</text>
</comment>
<reference evidence="2 3" key="1">
    <citation type="journal article" date="2021" name="Nat. Plants">
        <title>The Taxus genome provides insights into paclitaxel biosynthesis.</title>
        <authorList>
            <person name="Xiong X."/>
            <person name="Gou J."/>
            <person name="Liao Q."/>
            <person name="Li Y."/>
            <person name="Zhou Q."/>
            <person name="Bi G."/>
            <person name="Li C."/>
            <person name="Du R."/>
            <person name="Wang X."/>
            <person name="Sun T."/>
            <person name="Guo L."/>
            <person name="Liang H."/>
            <person name="Lu P."/>
            <person name="Wu Y."/>
            <person name="Zhang Z."/>
            <person name="Ro D.K."/>
            <person name="Shang Y."/>
            <person name="Huang S."/>
            <person name="Yan J."/>
        </authorList>
    </citation>
    <scope>NUCLEOTIDE SEQUENCE [LARGE SCALE GENOMIC DNA]</scope>
    <source>
        <strain evidence="2">Ta-2019</strain>
    </source>
</reference>
<dbReference type="EMBL" id="JAHRHJ020000006">
    <property type="protein sequence ID" value="KAH9311626.1"/>
    <property type="molecule type" value="Genomic_DNA"/>
</dbReference>
<organism evidence="2 3">
    <name type="scientific">Taxus chinensis</name>
    <name type="common">Chinese yew</name>
    <name type="synonym">Taxus wallichiana var. chinensis</name>
    <dbReference type="NCBI Taxonomy" id="29808"/>
    <lineage>
        <taxon>Eukaryota</taxon>
        <taxon>Viridiplantae</taxon>
        <taxon>Streptophyta</taxon>
        <taxon>Embryophyta</taxon>
        <taxon>Tracheophyta</taxon>
        <taxon>Spermatophyta</taxon>
        <taxon>Pinopsida</taxon>
        <taxon>Pinidae</taxon>
        <taxon>Conifers II</taxon>
        <taxon>Cupressales</taxon>
        <taxon>Taxaceae</taxon>
        <taxon>Taxus</taxon>
    </lineage>
</organism>
<keyword evidence="3" id="KW-1185">Reference proteome</keyword>
<dbReference type="Proteomes" id="UP000824469">
    <property type="component" value="Unassembled WGS sequence"/>
</dbReference>
<dbReference type="AlphaFoldDB" id="A0AA38FW76"/>
<protein>
    <submittedName>
        <fullName evidence="2">Uncharacterized protein</fullName>
    </submittedName>
</protein>
<sequence length="64" mass="6930">TYGSGSRGNRRRNGSGKGEVTVEASRKNVETLSGGIDEESNAPLLVGAWSYYRRRKGHGNGRGY</sequence>
<evidence type="ECO:0000313" key="3">
    <source>
        <dbReference type="Proteomes" id="UP000824469"/>
    </source>
</evidence>
<proteinExistence type="predicted"/>